<proteinExistence type="predicted"/>
<dbReference type="Proteomes" id="UP001221898">
    <property type="component" value="Unassembled WGS sequence"/>
</dbReference>
<comment type="caution">
    <text evidence="2">The sequence shown here is derived from an EMBL/GenBank/DDBJ whole genome shotgun (WGS) entry which is preliminary data.</text>
</comment>
<reference evidence="2" key="1">
    <citation type="journal article" date="2023" name="Science">
        <title>Genome structures resolve the early diversification of teleost fishes.</title>
        <authorList>
            <person name="Parey E."/>
            <person name="Louis A."/>
            <person name="Montfort J."/>
            <person name="Bouchez O."/>
            <person name="Roques C."/>
            <person name="Iampietro C."/>
            <person name="Lluch J."/>
            <person name="Castinel A."/>
            <person name="Donnadieu C."/>
            <person name="Desvignes T."/>
            <person name="Floi Bucao C."/>
            <person name="Jouanno E."/>
            <person name="Wen M."/>
            <person name="Mejri S."/>
            <person name="Dirks R."/>
            <person name="Jansen H."/>
            <person name="Henkel C."/>
            <person name="Chen W.J."/>
            <person name="Zahm M."/>
            <person name="Cabau C."/>
            <person name="Klopp C."/>
            <person name="Thompson A.W."/>
            <person name="Robinson-Rechavi M."/>
            <person name="Braasch I."/>
            <person name="Lecointre G."/>
            <person name="Bobe J."/>
            <person name="Postlethwait J.H."/>
            <person name="Berthelot C."/>
            <person name="Roest Crollius H."/>
            <person name="Guiguen Y."/>
        </authorList>
    </citation>
    <scope>NUCLEOTIDE SEQUENCE</scope>
    <source>
        <strain evidence="2">NC1722</strain>
    </source>
</reference>
<feature type="region of interest" description="Disordered" evidence="1">
    <location>
        <begin position="1"/>
        <end position="37"/>
    </location>
</feature>
<sequence length="77" mass="7886">MRCAQVPTASCSTQSSSSPVKGMLPITMPAGTTPSARRSSTWFWTGHANWQTSALGSRVSSSSTALVGALGLGSPPF</sequence>
<keyword evidence="3" id="KW-1185">Reference proteome</keyword>
<dbReference type="EMBL" id="JAINUG010000289">
    <property type="protein sequence ID" value="KAJ8383593.1"/>
    <property type="molecule type" value="Genomic_DNA"/>
</dbReference>
<evidence type="ECO:0000256" key="1">
    <source>
        <dbReference type="SAM" id="MobiDB-lite"/>
    </source>
</evidence>
<organism evidence="2 3">
    <name type="scientific">Aldrovandia affinis</name>
    <dbReference type="NCBI Taxonomy" id="143900"/>
    <lineage>
        <taxon>Eukaryota</taxon>
        <taxon>Metazoa</taxon>
        <taxon>Chordata</taxon>
        <taxon>Craniata</taxon>
        <taxon>Vertebrata</taxon>
        <taxon>Euteleostomi</taxon>
        <taxon>Actinopterygii</taxon>
        <taxon>Neopterygii</taxon>
        <taxon>Teleostei</taxon>
        <taxon>Notacanthiformes</taxon>
        <taxon>Halosauridae</taxon>
        <taxon>Aldrovandia</taxon>
    </lineage>
</organism>
<name>A0AAD7W4Y0_9TELE</name>
<dbReference type="AlphaFoldDB" id="A0AAD7W4Y0"/>
<accession>A0AAD7W4Y0</accession>
<protein>
    <submittedName>
        <fullName evidence="2">Uncharacterized protein</fullName>
    </submittedName>
</protein>
<gene>
    <name evidence="2" type="ORF">AAFF_G00216660</name>
</gene>
<evidence type="ECO:0000313" key="2">
    <source>
        <dbReference type="EMBL" id="KAJ8383593.1"/>
    </source>
</evidence>
<evidence type="ECO:0000313" key="3">
    <source>
        <dbReference type="Proteomes" id="UP001221898"/>
    </source>
</evidence>